<comment type="pathway">
    <text evidence="2">Cofactor biosynthesis; phylloquinone biosynthesis.</text>
</comment>
<evidence type="ECO:0000256" key="1">
    <source>
        <dbReference type="ARBA" id="ARBA00022801"/>
    </source>
</evidence>
<dbReference type="EMBL" id="FO818640">
    <property type="protein sequence ID" value="CDM95324.1"/>
    <property type="molecule type" value="Genomic_DNA"/>
</dbReference>
<accession>A0A9P1KGF7</accession>
<dbReference type="PANTHER" id="PTHR31793:SF37">
    <property type="entry name" value="ACYL-COA THIOESTER HYDROLASE YBGC"/>
    <property type="match status" value="1"/>
</dbReference>
<dbReference type="Gene3D" id="3.10.129.10">
    <property type="entry name" value="Hotdog Thioesterase"/>
    <property type="match status" value="1"/>
</dbReference>
<dbReference type="InterPro" id="IPR022829">
    <property type="entry name" value="DHNA_CoA_hydrolase"/>
</dbReference>
<reference evidence="4 5" key="1">
    <citation type="submission" date="2014-02" db="EMBL/GenBank/DDBJ databases">
        <authorList>
            <person name="Genoscope - CEA"/>
        </authorList>
    </citation>
    <scope>NUCLEOTIDE SEQUENCE [LARGE SCALE GENOMIC DNA]</scope>
    <source>
        <strain evidence="4 5">PCC 8005</strain>
    </source>
</reference>
<keyword evidence="1 2" id="KW-0378">Hydrolase</keyword>
<feature type="active site" evidence="2">
    <location>
        <position position="13"/>
    </location>
</feature>
<dbReference type="AlphaFoldDB" id="A0A9P1KGF7"/>
<dbReference type="PANTHER" id="PTHR31793">
    <property type="entry name" value="4-HYDROXYBENZOYL-COA THIOESTERASE FAMILY MEMBER"/>
    <property type="match status" value="1"/>
</dbReference>
<gene>
    <name evidence="4" type="ORF">ARTHRO_30592</name>
</gene>
<dbReference type="EC" id="3.1.2.28" evidence="2"/>
<dbReference type="GO" id="GO:0047617">
    <property type="term" value="F:fatty acyl-CoA hydrolase activity"/>
    <property type="evidence" value="ECO:0007669"/>
    <property type="project" value="TreeGrafter"/>
</dbReference>
<dbReference type="InterPro" id="IPR050563">
    <property type="entry name" value="4-hydroxybenzoyl-CoA_TE"/>
</dbReference>
<organism evidence="4 5">
    <name type="scientific">Limnospira indica PCC 8005</name>
    <dbReference type="NCBI Taxonomy" id="376219"/>
    <lineage>
        <taxon>Bacteria</taxon>
        <taxon>Bacillati</taxon>
        <taxon>Cyanobacteriota</taxon>
        <taxon>Cyanophyceae</taxon>
        <taxon>Oscillatoriophycideae</taxon>
        <taxon>Oscillatoriales</taxon>
        <taxon>Sirenicapillariaceae</taxon>
        <taxon>Limnospira</taxon>
    </lineage>
</organism>
<dbReference type="Pfam" id="PF13279">
    <property type="entry name" value="4HBT_2"/>
    <property type="match status" value="1"/>
</dbReference>
<keyword evidence="5" id="KW-1185">Reference proteome</keyword>
<evidence type="ECO:0000256" key="2">
    <source>
        <dbReference type="HAMAP-Rule" id="MF_02101"/>
    </source>
</evidence>
<dbReference type="CDD" id="cd00586">
    <property type="entry name" value="4HBT"/>
    <property type="match status" value="1"/>
</dbReference>
<evidence type="ECO:0000313" key="5">
    <source>
        <dbReference type="Proteomes" id="UP000032946"/>
    </source>
</evidence>
<dbReference type="InterPro" id="IPR029069">
    <property type="entry name" value="HotDog_dom_sf"/>
</dbReference>
<dbReference type="HAMAP" id="MF_02101">
    <property type="entry name" value="DHNA_CoA_hydrolase"/>
    <property type="match status" value="1"/>
</dbReference>
<comment type="similarity">
    <text evidence="2">Belongs to the 4-hydroxybenzoyl-CoA thioesterase family. DHNA-CoA hydrolase subfamily.</text>
</comment>
<comment type="pathway">
    <text evidence="2">Quinol/quinone metabolism; 1,4-dihydroxy-2-naphthoate biosynthesis; 1,4-dihydroxy-2-naphthoate from chorismate: step 7/7.</text>
</comment>
<evidence type="ECO:0000256" key="3">
    <source>
        <dbReference type="SAM" id="MobiDB-lite"/>
    </source>
</evidence>
<feature type="region of interest" description="Disordered" evidence="3">
    <location>
        <begin position="114"/>
        <end position="136"/>
    </location>
</feature>
<dbReference type="Proteomes" id="UP000032946">
    <property type="component" value="Chromosome"/>
</dbReference>
<name>A0A9P1KGF7_9CYAN</name>
<comment type="function">
    <text evidence="2">Catalyzes the hydrolysis of 1,4-dihydroxy-2-naphthoyl-CoA (DHNA-CoA) to 1,4-dihydroxy-2-naphthoate (DHNA), a reaction involved in phylloquinone (vitamin K1) biosynthesis.</text>
</comment>
<comment type="catalytic activity">
    <reaction evidence="2">
        <text>1,4-dihydroxy-2-naphthoyl-CoA + H2O = 1,4-dihydroxy-2-naphthoate + CoA + H(+)</text>
        <dbReference type="Rhea" id="RHEA:26309"/>
        <dbReference type="ChEBI" id="CHEBI:11173"/>
        <dbReference type="ChEBI" id="CHEBI:15377"/>
        <dbReference type="ChEBI" id="CHEBI:15378"/>
        <dbReference type="ChEBI" id="CHEBI:57287"/>
        <dbReference type="ChEBI" id="CHEBI:58897"/>
        <dbReference type="EC" id="3.1.2.28"/>
    </reaction>
</comment>
<dbReference type="SUPFAM" id="SSF54637">
    <property type="entry name" value="Thioesterase/thiol ester dehydrase-isomerase"/>
    <property type="match status" value="1"/>
</dbReference>
<sequence length="136" mass="15515">MVYTRTVYFSETDAAGVVYFAQMMSMCHQAYEAALINLGIDLKTFVNNPDFAIPIVHASMDYRQPIYCGDRIVINLSPQQLSLDTFQIEYQICLADQPQSLIAQGITKHISINPSTRQRQPLPPPIQQWLNPRQIQ</sequence>
<proteinExistence type="inferred from homology"/>
<dbReference type="GO" id="GO:0061522">
    <property type="term" value="F:1,4-dihydroxy-2-naphthoyl-CoA thioesterase activity"/>
    <property type="evidence" value="ECO:0007669"/>
    <property type="project" value="UniProtKB-EC"/>
</dbReference>
<protein>
    <recommendedName>
        <fullName evidence="2">1,4-dihydroxy-2-naphthoyl-CoA hydrolase</fullName>
        <shortName evidence="2">DHNA-CoA hydrolase</shortName>
        <ecNumber evidence="2">3.1.2.28</ecNumber>
    </recommendedName>
    <alternativeName>
        <fullName evidence="2">DHNA-CoA thioesterase</fullName>
    </alternativeName>
</protein>
<evidence type="ECO:0000313" key="4">
    <source>
        <dbReference type="EMBL" id="CDM95324.1"/>
    </source>
</evidence>
<dbReference type="GO" id="GO:0042372">
    <property type="term" value="P:phylloquinone biosynthetic process"/>
    <property type="evidence" value="ECO:0007669"/>
    <property type="project" value="UniProtKB-UniRule"/>
</dbReference>
<dbReference type="RefSeq" id="WP_006625507.1">
    <property type="nucleotide sequence ID" value="NZ_FO818640.1"/>
</dbReference>